<evidence type="ECO:0000313" key="8">
    <source>
        <dbReference type="EMBL" id="OIO07354.1"/>
    </source>
</evidence>
<dbReference type="EMBL" id="MNUU01000049">
    <property type="protein sequence ID" value="OIO07354.1"/>
    <property type="molecule type" value="Genomic_DNA"/>
</dbReference>
<dbReference type="CDD" id="cd09209">
    <property type="entry name" value="Lumazine_synthase-I"/>
    <property type="match status" value="1"/>
</dbReference>
<dbReference type="InterPro" id="IPR002180">
    <property type="entry name" value="LS/RS"/>
</dbReference>
<feature type="binding site" evidence="7">
    <location>
        <position position="128"/>
    </location>
    <ligand>
        <name>(2S)-2-hydroxy-3-oxobutyl phosphate</name>
        <dbReference type="ChEBI" id="CHEBI:58830"/>
    </ligand>
</feature>
<dbReference type="EC" id="2.5.1.78" evidence="3 7"/>
<dbReference type="UniPathway" id="UPA00275">
    <property type="reaction ID" value="UER00404"/>
</dbReference>
<dbReference type="Gene3D" id="3.40.50.960">
    <property type="entry name" value="Lumazine/riboflavin synthase"/>
    <property type="match status" value="1"/>
</dbReference>
<dbReference type="GO" id="GO:0009349">
    <property type="term" value="C:riboflavin synthase complex"/>
    <property type="evidence" value="ECO:0007669"/>
    <property type="project" value="UniProtKB-UniRule"/>
</dbReference>
<sequence>MEDNKFGKLDGHKCKIAIVRARFNENITNDLVKGSQKALQECGVLSKNIKIFSVPGSLEIPLLCQALARKKKFNGLVTIGAVIKGETAHFEYVAKTASEGILRVMLDHHLPITFGVITAYNLDQAKKRSENNKSNKGFEAAKALIEMIAVLSGIK</sequence>
<comment type="catalytic activity">
    <reaction evidence="6 7">
        <text>(2S)-2-hydroxy-3-oxobutyl phosphate + 5-amino-6-(D-ribitylamino)uracil = 6,7-dimethyl-8-(1-D-ribityl)lumazine + phosphate + 2 H2O + H(+)</text>
        <dbReference type="Rhea" id="RHEA:26152"/>
        <dbReference type="ChEBI" id="CHEBI:15377"/>
        <dbReference type="ChEBI" id="CHEBI:15378"/>
        <dbReference type="ChEBI" id="CHEBI:15934"/>
        <dbReference type="ChEBI" id="CHEBI:43474"/>
        <dbReference type="ChEBI" id="CHEBI:58201"/>
        <dbReference type="ChEBI" id="CHEBI:58830"/>
        <dbReference type="EC" id="2.5.1.78"/>
    </reaction>
</comment>
<dbReference type="AlphaFoldDB" id="A0A1J4T6E6"/>
<evidence type="ECO:0000256" key="1">
    <source>
        <dbReference type="ARBA" id="ARBA00004917"/>
    </source>
</evidence>
<comment type="pathway">
    <text evidence="1 7">Cofactor biosynthesis; riboflavin biosynthesis; riboflavin from 2-hydroxy-3-oxobutyl phosphate and 5-amino-6-(D-ribitylamino)uracil: step 1/2.</text>
</comment>
<dbReference type="STRING" id="1805146.AUJ27_02595"/>
<gene>
    <name evidence="7" type="primary">ribH</name>
    <name evidence="8" type="ORF">AUJ27_02595</name>
</gene>
<evidence type="ECO:0000256" key="3">
    <source>
        <dbReference type="ARBA" id="ARBA00012664"/>
    </source>
</evidence>
<feature type="active site" description="Proton donor" evidence="7">
    <location>
        <position position="89"/>
    </location>
</feature>
<dbReference type="SUPFAM" id="SSF52121">
    <property type="entry name" value="Lumazine synthase"/>
    <property type="match status" value="1"/>
</dbReference>
<dbReference type="Proteomes" id="UP000183192">
    <property type="component" value="Unassembled WGS sequence"/>
</dbReference>
<dbReference type="Pfam" id="PF00885">
    <property type="entry name" value="DMRL_synthase"/>
    <property type="match status" value="1"/>
</dbReference>
<dbReference type="GO" id="GO:0000906">
    <property type="term" value="F:6,7-dimethyl-8-ribityllumazine synthase activity"/>
    <property type="evidence" value="ECO:0007669"/>
    <property type="project" value="UniProtKB-UniRule"/>
</dbReference>
<reference evidence="8 9" key="1">
    <citation type="journal article" date="2016" name="Environ. Microbiol.">
        <title>Genomic resolution of a cold subsurface aquifer community provides metabolic insights for novel microbes adapted to high CO concentrations.</title>
        <authorList>
            <person name="Probst A.J."/>
            <person name="Castelle C.J."/>
            <person name="Singh A."/>
            <person name="Brown C.T."/>
            <person name="Anantharaman K."/>
            <person name="Sharon I."/>
            <person name="Hug L.A."/>
            <person name="Burstein D."/>
            <person name="Emerson J.B."/>
            <person name="Thomas B.C."/>
            <person name="Banfield J.F."/>
        </authorList>
    </citation>
    <scope>NUCLEOTIDE SEQUENCE [LARGE SCALE GENOMIC DNA]</scope>
    <source>
        <strain evidence="8">CG1_02_37_44</strain>
    </source>
</reference>
<dbReference type="GO" id="GO:0005829">
    <property type="term" value="C:cytosol"/>
    <property type="evidence" value="ECO:0007669"/>
    <property type="project" value="TreeGrafter"/>
</dbReference>
<evidence type="ECO:0000313" key="9">
    <source>
        <dbReference type="Proteomes" id="UP000183192"/>
    </source>
</evidence>
<proteinExistence type="inferred from homology"/>
<comment type="caution">
    <text evidence="8">The sequence shown here is derived from an EMBL/GenBank/DDBJ whole genome shotgun (WGS) entry which is preliminary data.</text>
</comment>
<dbReference type="PANTHER" id="PTHR21058">
    <property type="entry name" value="6,7-DIMETHYL-8-RIBITYLLUMAZINE SYNTHASE DMRL SYNTHASE LUMAZINE SYNTHASE"/>
    <property type="match status" value="1"/>
</dbReference>
<evidence type="ECO:0000256" key="2">
    <source>
        <dbReference type="ARBA" id="ARBA00007424"/>
    </source>
</evidence>
<name>A0A1J4T6E6_9BACT</name>
<accession>A0A1J4T6E6</accession>
<feature type="binding site" evidence="7">
    <location>
        <begin position="57"/>
        <end position="59"/>
    </location>
    <ligand>
        <name>5-amino-6-(D-ribitylamino)uracil</name>
        <dbReference type="ChEBI" id="CHEBI:15934"/>
    </ligand>
</feature>
<keyword evidence="5 7" id="KW-0808">Transferase</keyword>
<comment type="similarity">
    <text evidence="2 7">Belongs to the DMRL synthase family.</text>
</comment>
<evidence type="ECO:0000256" key="7">
    <source>
        <dbReference type="HAMAP-Rule" id="MF_00178"/>
    </source>
</evidence>
<dbReference type="NCBIfam" id="TIGR00114">
    <property type="entry name" value="lumazine-synth"/>
    <property type="match status" value="1"/>
</dbReference>
<comment type="function">
    <text evidence="7">Catalyzes the formation of 6,7-dimethyl-8-ribityllumazine by condensation of 5-amino-6-(D-ribitylamino)uracil with 3,4-dihydroxy-2-butanone 4-phosphate. This is the penultimate step in the biosynthesis of riboflavin.</text>
</comment>
<organism evidence="8 9">
    <name type="scientific">Candidatus Falkowbacteria bacterium CG1_02_37_44</name>
    <dbReference type="NCBI Taxonomy" id="1805146"/>
    <lineage>
        <taxon>Bacteria</taxon>
        <taxon>Candidatus Falkowiibacteriota</taxon>
    </lineage>
</organism>
<keyword evidence="4 7" id="KW-0686">Riboflavin biosynthesis</keyword>
<dbReference type="GO" id="GO:0009231">
    <property type="term" value="P:riboflavin biosynthetic process"/>
    <property type="evidence" value="ECO:0007669"/>
    <property type="project" value="UniProtKB-UniRule"/>
</dbReference>
<feature type="binding site" evidence="7">
    <location>
        <begin position="86"/>
        <end position="87"/>
    </location>
    <ligand>
        <name>(2S)-2-hydroxy-3-oxobutyl phosphate</name>
        <dbReference type="ChEBI" id="CHEBI:58830"/>
    </ligand>
</feature>
<protein>
    <recommendedName>
        <fullName evidence="3 7">6,7-dimethyl-8-ribityllumazine synthase</fullName>
        <shortName evidence="7">DMRL synthase</shortName>
        <shortName evidence="7">LS</shortName>
        <shortName evidence="7">Lumazine synthase</shortName>
        <ecNumber evidence="3 7">2.5.1.78</ecNumber>
    </recommendedName>
</protein>
<dbReference type="HAMAP" id="MF_00178">
    <property type="entry name" value="Lumazine_synth"/>
    <property type="match status" value="1"/>
</dbReference>
<dbReference type="InterPro" id="IPR036467">
    <property type="entry name" value="LS/RS_sf"/>
</dbReference>
<dbReference type="PANTHER" id="PTHR21058:SF0">
    <property type="entry name" value="6,7-DIMETHYL-8-RIBITYLLUMAZINE SYNTHASE"/>
    <property type="match status" value="1"/>
</dbReference>
<evidence type="ECO:0000256" key="6">
    <source>
        <dbReference type="ARBA" id="ARBA00048785"/>
    </source>
</evidence>
<feature type="binding site" evidence="7">
    <location>
        <position position="23"/>
    </location>
    <ligand>
        <name>5-amino-6-(D-ribitylamino)uracil</name>
        <dbReference type="ChEBI" id="CHEBI:15934"/>
    </ligand>
</feature>
<feature type="binding site" evidence="7">
    <location>
        <position position="114"/>
    </location>
    <ligand>
        <name>5-amino-6-(D-ribitylamino)uracil</name>
        <dbReference type="ChEBI" id="CHEBI:15934"/>
    </ligand>
</feature>
<dbReference type="InterPro" id="IPR034964">
    <property type="entry name" value="LS"/>
</dbReference>
<evidence type="ECO:0000256" key="5">
    <source>
        <dbReference type="ARBA" id="ARBA00022679"/>
    </source>
</evidence>
<evidence type="ECO:0000256" key="4">
    <source>
        <dbReference type="ARBA" id="ARBA00022619"/>
    </source>
</evidence>
<feature type="binding site" evidence="7">
    <location>
        <begin position="81"/>
        <end position="83"/>
    </location>
    <ligand>
        <name>5-amino-6-(D-ribitylamino)uracil</name>
        <dbReference type="ChEBI" id="CHEBI:15934"/>
    </ligand>
</feature>